<proteinExistence type="predicted"/>
<name>A0ABV6I1M9_9RHOB</name>
<evidence type="ECO:0000259" key="1">
    <source>
        <dbReference type="Pfam" id="PF01548"/>
    </source>
</evidence>
<reference evidence="3 4" key="1">
    <citation type="submission" date="2024-09" db="EMBL/GenBank/DDBJ databases">
        <authorList>
            <person name="Sun Q."/>
            <person name="Mori K."/>
        </authorList>
    </citation>
    <scope>NUCLEOTIDE SEQUENCE [LARGE SCALE GENOMIC DNA]</scope>
    <source>
        <strain evidence="3 4">KCTC 22789</strain>
    </source>
</reference>
<sequence>MAQATIIAIDLAKRTFQLHGAAADGEVVFRKKLSRDRLLSFLAQQPAAIIAMEACASAHHWGREIMSLGHEVRLLPPIYVKPFVKRQKNDAVDAEAIAEAASRPTMRFVAVKSAEQQGNGMLFRTRDLWVRQRTQTINALRGHLAEFGIVAPAGHARTDRLAQAIQEDVSALPETARKLASMLLKQFDELTERIATLEKEIRQRAPKDPEVARLMTIPGVGAICATAVKAFCPSLNLFRSGRDFAAWVGLTPKQNSTGGKTRLGRISKMGQRDIRRLLIIGASAVVCWAARKGAPGGSWLKRMMARKPRMLVVVALANKMARTIWAVSVREQNYRVPAMAA</sequence>
<feature type="domain" description="Transposase IS110-like N-terminal" evidence="1">
    <location>
        <begin position="8"/>
        <end position="147"/>
    </location>
</feature>
<dbReference type="EMBL" id="JBHLWE010000011">
    <property type="protein sequence ID" value="MFC0339854.1"/>
    <property type="molecule type" value="Genomic_DNA"/>
</dbReference>
<dbReference type="PANTHER" id="PTHR33055:SF3">
    <property type="entry name" value="PUTATIVE TRANSPOSASE FOR IS117-RELATED"/>
    <property type="match status" value="1"/>
</dbReference>
<protein>
    <submittedName>
        <fullName evidence="3">IS110 family transposase</fullName>
    </submittedName>
</protein>
<dbReference type="Pfam" id="PF02371">
    <property type="entry name" value="Transposase_20"/>
    <property type="match status" value="1"/>
</dbReference>
<accession>A0ABV6I1M9</accession>
<dbReference type="InterPro" id="IPR003346">
    <property type="entry name" value="Transposase_20"/>
</dbReference>
<keyword evidence="4" id="KW-1185">Reference proteome</keyword>
<dbReference type="RefSeq" id="WP_377697539.1">
    <property type="nucleotide sequence ID" value="NZ_JBHLWE010000011.1"/>
</dbReference>
<dbReference type="PANTHER" id="PTHR33055">
    <property type="entry name" value="TRANSPOSASE FOR INSERTION SEQUENCE ELEMENT IS1111A"/>
    <property type="match status" value="1"/>
</dbReference>
<dbReference type="InterPro" id="IPR002525">
    <property type="entry name" value="Transp_IS110-like_N"/>
</dbReference>
<evidence type="ECO:0000313" key="4">
    <source>
        <dbReference type="Proteomes" id="UP001589799"/>
    </source>
</evidence>
<gene>
    <name evidence="3" type="ORF">ACFFII_03630</name>
</gene>
<dbReference type="Pfam" id="PF01548">
    <property type="entry name" value="DEDD_Tnp_IS110"/>
    <property type="match status" value="1"/>
</dbReference>
<dbReference type="NCBIfam" id="NF033542">
    <property type="entry name" value="transpos_IS110"/>
    <property type="match status" value="1"/>
</dbReference>
<feature type="domain" description="Transposase IS116/IS110/IS902 C-terminal" evidence="2">
    <location>
        <begin position="212"/>
        <end position="286"/>
    </location>
</feature>
<comment type="caution">
    <text evidence="3">The sequence shown here is derived from an EMBL/GenBank/DDBJ whole genome shotgun (WGS) entry which is preliminary data.</text>
</comment>
<evidence type="ECO:0000313" key="3">
    <source>
        <dbReference type="EMBL" id="MFC0339854.1"/>
    </source>
</evidence>
<evidence type="ECO:0000259" key="2">
    <source>
        <dbReference type="Pfam" id="PF02371"/>
    </source>
</evidence>
<organism evidence="3 4">
    <name type="scientific">Paracoccus niistensis</name>
    <dbReference type="NCBI Taxonomy" id="632935"/>
    <lineage>
        <taxon>Bacteria</taxon>
        <taxon>Pseudomonadati</taxon>
        <taxon>Pseudomonadota</taxon>
        <taxon>Alphaproteobacteria</taxon>
        <taxon>Rhodobacterales</taxon>
        <taxon>Paracoccaceae</taxon>
        <taxon>Paracoccus</taxon>
    </lineage>
</organism>
<dbReference type="Proteomes" id="UP001589799">
    <property type="component" value="Unassembled WGS sequence"/>
</dbReference>
<dbReference type="InterPro" id="IPR047650">
    <property type="entry name" value="Transpos_IS110"/>
</dbReference>